<dbReference type="InterPro" id="IPR036590">
    <property type="entry name" value="SRAP-like"/>
</dbReference>
<evidence type="ECO:0000256" key="5">
    <source>
        <dbReference type="ARBA" id="ARBA00023124"/>
    </source>
</evidence>
<keyword evidence="7" id="KW-0456">Lyase</keyword>
<gene>
    <name evidence="8" type="ORF">CK203_043766</name>
</gene>
<evidence type="ECO:0000256" key="3">
    <source>
        <dbReference type="ARBA" id="ARBA00022763"/>
    </source>
</evidence>
<keyword evidence="3" id="KW-0227">DNA damage</keyword>
<organism evidence="8 9">
    <name type="scientific">Vitis vinifera</name>
    <name type="common">Grape</name>
    <dbReference type="NCBI Taxonomy" id="29760"/>
    <lineage>
        <taxon>Eukaryota</taxon>
        <taxon>Viridiplantae</taxon>
        <taxon>Streptophyta</taxon>
        <taxon>Embryophyta</taxon>
        <taxon>Tracheophyta</taxon>
        <taxon>Spermatophyta</taxon>
        <taxon>Magnoliopsida</taxon>
        <taxon>eudicotyledons</taxon>
        <taxon>Gunneridae</taxon>
        <taxon>Pentapetalae</taxon>
        <taxon>rosids</taxon>
        <taxon>Vitales</taxon>
        <taxon>Vitaceae</taxon>
        <taxon>Viteae</taxon>
        <taxon>Vitis</taxon>
    </lineage>
</organism>
<dbReference type="SUPFAM" id="SSF143081">
    <property type="entry name" value="BB1717-like"/>
    <property type="match status" value="1"/>
</dbReference>
<dbReference type="PANTHER" id="PTHR13604:SF0">
    <property type="entry name" value="ABASIC SITE PROCESSING PROTEIN HMCES"/>
    <property type="match status" value="1"/>
</dbReference>
<dbReference type="GO" id="GO:0008233">
    <property type="term" value="F:peptidase activity"/>
    <property type="evidence" value="ECO:0007669"/>
    <property type="project" value="UniProtKB-KW"/>
</dbReference>
<evidence type="ECO:0000313" key="8">
    <source>
        <dbReference type="EMBL" id="RVW88733.1"/>
    </source>
</evidence>
<keyword evidence="5" id="KW-0190">Covalent protein-DNA linkage</keyword>
<evidence type="ECO:0000313" key="9">
    <source>
        <dbReference type="Proteomes" id="UP000288805"/>
    </source>
</evidence>
<comment type="caution">
    <text evidence="8">The sequence shown here is derived from an EMBL/GenBank/DDBJ whole genome shotgun (WGS) entry which is preliminary data.</text>
</comment>
<name>A0A438HW91_VITVI</name>
<reference evidence="8 9" key="1">
    <citation type="journal article" date="2018" name="PLoS Genet.">
        <title>Population sequencing reveals clonal diversity and ancestral inbreeding in the grapevine cultivar Chardonnay.</title>
        <authorList>
            <person name="Roach M.J."/>
            <person name="Johnson D.L."/>
            <person name="Bohlmann J."/>
            <person name="van Vuuren H.J."/>
            <person name="Jones S.J."/>
            <person name="Pretorius I.S."/>
            <person name="Schmidt S.A."/>
            <person name="Borneman A.R."/>
        </authorList>
    </citation>
    <scope>NUCLEOTIDE SEQUENCE [LARGE SCALE GENOMIC DNA]</scope>
    <source>
        <strain evidence="9">cv. Chardonnay</strain>
        <tissue evidence="8">Leaf</tissue>
    </source>
</reference>
<protein>
    <recommendedName>
        <fullName evidence="10">Embryonic stem cell-specific 5-hydroxymethylcytosine-binding protein</fullName>
    </recommendedName>
</protein>
<dbReference type="AlphaFoldDB" id="A0A438HW91"/>
<evidence type="ECO:0000256" key="1">
    <source>
        <dbReference type="ARBA" id="ARBA00008136"/>
    </source>
</evidence>
<dbReference type="Proteomes" id="UP000288805">
    <property type="component" value="Unassembled WGS sequence"/>
</dbReference>
<evidence type="ECO:0000256" key="2">
    <source>
        <dbReference type="ARBA" id="ARBA00022670"/>
    </source>
</evidence>
<evidence type="ECO:0000256" key="7">
    <source>
        <dbReference type="ARBA" id="ARBA00023239"/>
    </source>
</evidence>
<dbReference type="GO" id="GO:0003697">
    <property type="term" value="F:single-stranded DNA binding"/>
    <property type="evidence" value="ECO:0007669"/>
    <property type="project" value="InterPro"/>
</dbReference>
<dbReference type="GO" id="GO:0016829">
    <property type="term" value="F:lyase activity"/>
    <property type="evidence" value="ECO:0007669"/>
    <property type="project" value="UniProtKB-KW"/>
</dbReference>
<dbReference type="InterPro" id="IPR003738">
    <property type="entry name" value="SRAP"/>
</dbReference>
<keyword evidence="6" id="KW-0238">DNA-binding</keyword>
<keyword evidence="4" id="KW-0378">Hydrolase</keyword>
<evidence type="ECO:0000256" key="6">
    <source>
        <dbReference type="ARBA" id="ARBA00023125"/>
    </source>
</evidence>
<evidence type="ECO:0000256" key="4">
    <source>
        <dbReference type="ARBA" id="ARBA00022801"/>
    </source>
</evidence>
<evidence type="ECO:0008006" key="10">
    <source>
        <dbReference type="Google" id="ProtNLM"/>
    </source>
</evidence>
<sequence>MCGRARCTLRPDNIARACNLNTLPTQNIQMDRGSERGGTEGEEAIVHCMKWGLVPSFTKKSEKPDHYKMFNARSESVCEKASFRRLVPKNRCLVAVEGYV</sequence>
<dbReference type="Gene3D" id="3.90.1680.10">
    <property type="entry name" value="SOS response associated peptidase-like"/>
    <property type="match status" value="1"/>
</dbReference>
<dbReference type="EMBL" id="QGNW01000171">
    <property type="protein sequence ID" value="RVW88733.1"/>
    <property type="molecule type" value="Genomic_DNA"/>
</dbReference>
<keyword evidence="2" id="KW-0645">Protease</keyword>
<dbReference type="PANTHER" id="PTHR13604">
    <property type="entry name" value="DC12-RELATED"/>
    <property type="match status" value="1"/>
</dbReference>
<dbReference type="GO" id="GO:0006508">
    <property type="term" value="P:proteolysis"/>
    <property type="evidence" value="ECO:0007669"/>
    <property type="project" value="UniProtKB-KW"/>
</dbReference>
<dbReference type="Pfam" id="PF02586">
    <property type="entry name" value="SRAP"/>
    <property type="match status" value="1"/>
</dbReference>
<comment type="similarity">
    <text evidence="1">Belongs to the SOS response-associated peptidase family.</text>
</comment>
<accession>A0A438HW91</accession>
<dbReference type="GO" id="GO:0106300">
    <property type="term" value="P:protein-DNA covalent cross-linking repair"/>
    <property type="evidence" value="ECO:0007669"/>
    <property type="project" value="InterPro"/>
</dbReference>
<proteinExistence type="inferred from homology"/>